<dbReference type="EMBL" id="GGEC01070374">
    <property type="protein sequence ID" value="MBX50858.1"/>
    <property type="molecule type" value="Transcribed_RNA"/>
</dbReference>
<organism evidence="1">
    <name type="scientific">Rhizophora mucronata</name>
    <name type="common">Asiatic mangrove</name>
    <dbReference type="NCBI Taxonomy" id="61149"/>
    <lineage>
        <taxon>Eukaryota</taxon>
        <taxon>Viridiplantae</taxon>
        <taxon>Streptophyta</taxon>
        <taxon>Embryophyta</taxon>
        <taxon>Tracheophyta</taxon>
        <taxon>Spermatophyta</taxon>
        <taxon>Magnoliopsida</taxon>
        <taxon>eudicotyledons</taxon>
        <taxon>Gunneridae</taxon>
        <taxon>Pentapetalae</taxon>
        <taxon>rosids</taxon>
        <taxon>fabids</taxon>
        <taxon>Malpighiales</taxon>
        <taxon>Rhizophoraceae</taxon>
        <taxon>Rhizophora</taxon>
    </lineage>
</organism>
<name>A0A2P2P7Y3_RHIMU</name>
<sequence length="18" mass="2084">MRGKKGKHQKQNSTPFLV</sequence>
<proteinExistence type="predicted"/>
<evidence type="ECO:0000313" key="1">
    <source>
        <dbReference type="EMBL" id="MBX50858.1"/>
    </source>
</evidence>
<reference evidence="1" key="1">
    <citation type="submission" date="2018-02" db="EMBL/GenBank/DDBJ databases">
        <title>Rhizophora mucronata_Transcriptome.</title>
        <authorList>
            <person name="Meera S.P."/>
            <person name="Sreeshan A."/>
            <person name="Augustine A."/>
        </authorList>
    </citation>
    <scope>NUCLEOTIDE SEQUENCE</scope>
    <source>
        <tissue evidence="1">Leaf</tissue>
    </source>
</reference>
<dbReference type="AlphaFoldDB" id="A0A2P2P7Y3"/>
<accession>A0A2P2P7Y3</accession>
<protein>
    <submittedName>
        <fullName evidence="1">Uncharacterized protein</fullName>
    </submittedName>
</protein>